<evidence type="ECO:0000259" key="9">
    <source>
        <dbReference type="PROSITE" id="PS51755"/>
    </source>
</evidence>
<dbReference type="PANTHER" id="PTHR48111">
    <property type="entry name" value="REGULATOR OF RPOS"/>
    <property type="match status" value="1"/>
</dbReference>
<dbReference type="InterPro" id="IPR001789">
    <property type="entry name" value="Sig_transdc_resp-reg_receiver"/>
</dbReference>
<evidence type="ECO:0000256" key="4">
    <source>
        <dbReference type="ARBA" id="ARBA00023125"/>
    </source>
</evidence>
<dbReference type="CDD" id="cd00383">
    <property type="entry name" value="trans_reg_C"/>
    <property type="match status" value="1"/>
</dbReference>
<name>A0ABU3K9W2_9BACT</name>
<dbReference type="Gene3D" id="3.40.50.2300">
    <property type="match status" value="1"/>
</dbReference>
<dbReference type="EMBL" id="JAQOUE010000001">
    <property type="protein sequence ID" value="MDT7043176.1"/>
    <property type="molecule type" value="Genomic_DNA"/>
</dbReference>
<feature type="domain" description="Response regulatory" evidence="8">
    <location>
        <begin position="4"/>
        <end position="120"/>
    </location>
</feature>
<keyword evidence="2" id="KW-0902">Two-component regulatory system</keyword>
<dbReference type="Pfam" id="PF00072">
    <property type="entry name" value="Response_reg"/>
    <property type="match status" value="1"/>
</dbReference>
<dbReference type="InterPro" id="IPR011006">
    <property type="entry name" value="CheY-like_superfamily"/>
</dbReference>
<evidence type="ECO:0000256" key="5">
    <source>
        <dbReference type="ARBA" id="ARBA00023163"/>
    </source>
</evidence>
<evidence type="ECO:0000256" key="2">
    <source>
        <dbReference type="ARBA" id="ARBA00023012"/>
    </source>
</evidence>
<keyword evidence="1 6" id="KW-0597">Phosphoprotein</keyword>
<keyword evidence="11" id="KW-1185">Reference proteome</keyword>
<dbReference type="Gene3D" id="6.10.250.690">
    <property type="match status" value="1"/>
</dbReference>
<evidence type="ECO:0000313" key="11">
    <source>
        <dbReference type="Proteomes" id="UP001250932"/>
    </source>
</evidence>
<gene>
    <name evidence="10" type="ORF">PPG34_12520</name>
</gene>
<dbReference type="Gene3D" id="1.10.10.10">
    <property type="entry name" value="Winged helix-like DNA-binding domain superfamily/Winged helix DNA-binding domain"/>
    <property type="match status" value="1"/>
</dbReference>
<proteinExistence type="predicted"/>
<dbReference type="InterPro" id="IPR036388">
    <property type="entry name" value="WH-like_DNA-bd_sf"/>
</dbReference>
<evidence type="ECO:0000256" key="6">
    <source>
        <dbReference type="PROSITE-ProRule" id="PRU00169"/>
    </source>
</evidence>
<dbReference type="InterPro" id="IPR001867">
    <property type="entry name" value="OmpR/PhoB-type_DNA-bd"/>
</dbReference>
<dbReference type="PROSITE" id="PS51755">
    <property type="entry name" value="OMPR_PHOB"/>
    <property type="match status" value="1"/>
</dbReference>
<comment type="caution">
    <text evidence="10">The sequence shown here is derived from an EMBL/GenBank/DDBJ whole genome shotgun (WGS) entry which is preliminary data.</text>
</comment>
<evidence type="ECO:0000259" key="8">
    <source>
        <dbReference type="PROSITE" id="PS50110"/>
    </source>
</evidence>
<evidence type="ECO:0000256" key="3">
    <source>
        <dbReference type="ARBA" id="ARBA00023015"/>
    </source>
</evidence>
<keyword evidence="3" id="KW-0805">Transcription regulation</keyword>
<dbReference type="PROSITE" id="PS50110">
    <property type="entry name" value="RESPONSE_REGULATORY"/>
    <property type="match status" value="1"/>
</dbReference>
<sequence length="229" mass="25736">MALKALIVDDEQAIVDLVRFHLEKEGMACFEAANGEKALQLAREHRPDLMVLDLMLPGVDGLEICRLLRRDQNTASIAIIMLTAKAEEVDRIVGLEMGADDYVVKPFSPRELVARVKAVLRRGQVPSTDVVQRLGELEVDEAKRQVRVGNVPVELTVKEFDLLCALIRAKGRVLNREQILESVWGYANAVDIESRTIDVHIRRLREKLGQESQRVVTVKGVGYRFEVEG</sequence>
<evidence type="ECO:0000256" key="1">
    <source>
        <dbReference type="ARBA" id="ARBA00022553"/>
    </source>
</evidence>
<dbReference type="PANTHER" id="PTHR48111:SF4">
    <property type="entry name" value="DNA-BINDING DUAL TRANSCRIPTIONAL REGULATOR OMPR"/>
    <property type="match status" value="1"/>
</dbReference>
<dbReference type="InterPro" id="IPR016032">
    <property type="entry name" value="Sig_transdc_resp-reg_C-effctor"/>
</dbReference>
<dbReference type="SUPFAM" id="SSF46894">
    <property type="entry name" value="C-terminal effector domain of the bipartite response regulators"/>
    <property type="match status" value="1"/>
</dbReference>
<dbReference type="SMART" id="SM00448">
    <property type="entry name" value="REC"/>
    <property type="match status" value="1"/>
</dbReference>
<evidence type="ECO:0000256" key="7">
    <source>
        <dbReference type="PROSITE-ProRule" id="PRU01091"/>
    </source>
</evidence>
<feature type="domain" description="OmpR/PhoB-type" evidence="9">
    <location>
        <begin position="129"/>
        <end position="227"/>
    </location>
</feature>
<protein>
    <submittedName>
        <fullName evidence="10">Response regulator</fullName>
    </submittedName>
</protein>
<reference evidence="10 11" key="1">
    <citation type="journal article" date="2023" name="ISME J.">
        <title>Cultivation and genomic characterization of novel and ubiquitous marine nitrite-oxidizing bacteria from the Nitrospirales.</title>
        <authorList>
            <person name="Mueller A.J."/>
            <person name="Daebeler A."/>
            <person name="Herbold C.W."/>
            <person name="Kirkegaard R.H."/>
            <person name="Daims H."/>
        </authorList>
    </citation>
    <scope>NUCLEOTIDE SEQUENCE [LARGE SCALE GENOMIC DNA]</scope>
    <source>
        <strain evidence="10 11">EB</strain>
    </source>
</reference>
<organism evidence="10 11">
    <name type="scientific">Candidatus Nitronereus thalassa</name>
    <dbReference type="NCBI Taxonomy" id="3020898"/>
    <lineage>
        <taxon>Bacteria</taxon>
        <taxon>Pseudomonadati</taxon>
        <taxon>Nitrospirota</taxon>
        <taxon>Nitrospiria</taxon>
        <taxon>Nitrospirales</taxon>
        <taxon>Nitrospiraceae</taxon>
        <taxon>Candidatus Nitronereus</taxon>
    </lineage>
</organism>
<keyword evidence="5" id="KW-0804">Transcription</keyword>
<evidence type="ECO:0000313" key="10">
    <source>
        <dbReference type="EMBL" id="MDT7043176.1"/>
    </source>
</evidence>
<dbReference type="RefSeq" id="WP_313833684.1">
    <property type="nucleotide sequence ID" value="NZ_JAQOUE010000001.1"/>
</dbReference>
<dbReference type="Proteomes" id="UP001250932">
    <property type="component" value="Unassembled WGS sequence"/>
</dbReference>
<dbReference type="SUPFAM" id="SSF52172">
    <property type="entry name" value="CheY-like"/>
    <property type="match status" value="1"/>
</dbReference>
<keyword evidence="4 7" id="KW-0238">DNA-binding</keyword>
<dbReference type="InterPro" id="IPR039420">
    <property type="entry name" value="WalR-like"/>
</dbReference>
<feature type="DNA-binding region" description="OmpR/PhoB-type" evidence="7">
    <location>
        <begin position="129"/>
        <end position="227"/>
    </location>
</feature>
<feature type="modified residue" description="4-aspartylphosphate" evidence="6">
    <location>
        <position position="53"/>
    </location>
</feature>
<accession>A0ABU3K9W2</accession>
<dbReference type="SMART" id="SM00862">
    <property type="entry name" value="Trans_reg_C"/>
    <property type="match status" value="1"/>
</dbReference>
<dbReference type="Pfam" id="PF00486">
    <property type="entry name" value="Trans_reg_C"/>
    <property type="match status" value="1"/>
</dbReference>